<dbReference type="OrthoDB" id="1653613at2"/>
<evidence type="ECO:0008006" key="3">
    <source>
        <dbReference type="Google" id="ProtNLM"/>
    </source>
</evidence>
<evidence type="ECO:0000313" key="2">
    <source>
        <dbReference type="Proteomes" id="UP000050326"/>
    </source>
</evidence>
<dbReference type="Proteomes" id="UP000050326">
    <property type="component" value="Unassembled WGS sequence"/>
</dbReference>
<protein>
    <recommendedName>
        <fullName evidence="3">HTH cro/C1-type domain-containing protein</fullName>
    </recommendedName>
</protein>
<sequence length="71" mass="7912">MAVSEQLKILCVKLNISVSELARLSGKSPQAFSQKMKRESFTVDELKQIAESSGCKYIGAFELPNGERVEY</sequence>
<organism evidence="1 2">
    <name type="scientific">Oxobacter pfennigii</name>
    <dbReference type="NCBI Taxonomy" id="36849"/>
    <lineage>
        <taxon>Bacteria</taxon>
        <taxon>Bacillati</taxon>
        <taxon>Bacillota</taxon>
        <taxon>Clostridia</taxon>
        <taxon>Eubacteriales</taxon>
        <taxon>Clostridiaceae</taxon>
        <taxon>Oxobacter</taxon>
    </lineage>
</organism>
<dbReference type="EMBL" id="LKET01000016">
    <property type="protein sequence ID" value="KPU45905.1"/>
    <property type="molecule type" value="Genomic_DNA"/>
</dbReference>
<name>A0A0P8WTE2_9CLOT</name>
<gene>
    <name evidence="1" type="ORF">OXPF_03730</name>
</gene>
<keyword evidence="2" id="KW-1185">Reference proteome</keyword>
<accession>A0A0P8WTE2</accession>
<dbReference type="GO" id="GO:0003677">
    <property type="term" value="F:DNA binding"/>
    <property type="evidence" value="ECO:0007669"/>
    <property type="project" value="InterPro"/>
</dbReference>
<dbReference type="STRING" id="36849.OXPF_03730"/>
<reference evidence="1 2" key="1">
    <citation type="submission" date="2015-09" db="EMBL/GenBank/DDBJ databases">
        <title>Genome sequence of Oxobacter pfennigii DSM 3222.</title>
        <authorList>
            <person name="Poehlein A."/>
            <person name="Bengelsdorf F.R."/>
            <person name="Schiel-Bengelsdorf B."/>
            <person name="Duerre P."/>
            <person name="Daniel R."/>
        </authorList>
    </citation>
    <scope>NUCLEOTIDE SEQUENCE [LARGE SCALE GENOMIC DNA]</scope>
    <source>
        <strain evidence="1 2">DSM 3222</strain>
    </source>
</reference>
<evidence type="ECO:0000313" key="1">
    <source>
        <dbReference type="EMBL" id="KPU45905.1"/>
    </source>
</evidence>
<dbReference type="SUPFAM" id="SSF47413">
    <property type="entry name" value="lambda repressor-like DNA-binding domains"/>
    <property type="match status" value="1"/>
</dbReference>
<dbReference type="AlphaFoldDB" id="A0A0P8WTE2"/>
<dbReference type="InterPro" id="IPR010982">
    <property type="entry name" value="Lambda_DNA-bd_dom_sf"/>
</dbReference>
<dbReference type="PATRIC" id="fig|36849.3.peg.404"/>
<comment type="caution">
    <text evidence="1">The sequence shown here is derived from an EMBL/GenBank/DDBJ whole genome shotgun (WGS) entry which is preliminary data.</text>
</comment>
<proteinExistence type="predicted"/>
<dbReference type="RefSeq" id="WP_054873523.1">
    <property type="nucleotide sequence ID" value="NZ_LKET01000016.1"/>
</dbReference>